<evidence type="ECO:0000313" key="1">
    <source>
        <dbReference type="EMBL" id="SCB15699.1"/>
    </source>
</evidence>
<reference evidence="2" key="1">
    <citation type="submission" date="2016-08" db="EMBL/GenBank/DDBJ databases">
        <authorList>
            <person name="Varghese N."/>
            <person name="Submissions Spin"/>
        </authorList>
    </citation>
    <scope>NUCLEOTIDE SEQUENCE [LARGE SCALE GENOMIC DNA]</scope>
    <source>
        <strain evidence="2">CCBAU 57015</strain>
    </source>
</reference>
<keyword evidence="2" id="KW-1185">Reference proteome</keyword>
<dbReference type="RefSeq" id="WP_075852285.1">
    <property type="nucleotide sequence ID" value="NZ_FMAC01000002.1"/>
</dbReference>
<dbReference type="STRING" id="52131.GA0061100_102427"/>
<gene>
    <name evidence="1" type="ORF">GA0061100_102427</name>
</gene>
<evidence type="ECO:0000313" key="2">
    <source>
        <dbReference type="Proteomes" id="UP000186228"/>
    </source>
</evidence>
<dbReference type="AlphaFoldDB" id="A0A1C3UJV1"/>
<dbReference type="EMBL" id="FMAC01000002">
    <property type="protein sequence ID" value="SCB15699.1"/>
    <property type="molecule type" value="Genomic_DNA"/>
</dbReference>
<proteinExistence type="predicted"/>
<dbReference type="OrthoDB" id="9807941at2"/>
<protein>
    <submittedName>
        <fullName evidence="1">NADH-quinone oxidoreductase subunit E</fullName>
    </submittedName>
</protein>
<dbReference type="Proteomes" id="UP000186228">
    <property type="component" value="Unassembled WGS sequence"/>
</dbReference>
<organism evidence="1 2">
    <name type="scientific">Rhizobium hainanense</name>
    <dbReference type="NCBI Taxonomy" id="52131"/>
    <lineage>
        <taxon>Bacteria</taxon>
        <taxon>Pseudomonadati</taxon>
        <taxon>Pseudomonadota</taxon>
        <taxon>Alphaproteobacteria</taxon>
        <taxon>Hyphomicrobiales</taxon>
        <taxon>Rhizobiaceae</taxon>
        <taxon>Rhizobium/Agrobacterium group</taxon>
        <taxon>Rhizobium</taxon>
    </lineage>
</organism>
<accession>A0A1C3UJV1</accession>
<sequence length="263" mass="26908">MAKTNDIRQESGAGGDVSADLGRFAADMFGKAPIMPIHPLMAHPAAAIAAVTAIGFGFTSQLAGAFLGAFQGAVEATTKLTEALEDEKHQAEVVAKPAATNGGAGDAKPVGTAPVVKTAAPKPVARKPAAAKQKAAIVKKTEPKPAVAAPKAATTTAKKTAKVEVTAPAAAKKVEVAAPVAAKTAPVRGRKAAEKADDLKRISGVGPKLEQVLNGRGIKRFADIAAWSDADVERIDAEFGFDGRILRDDWVGQAKALLPKGRS</sequence>
<name>A0A1C3UJV1_9HYPH</name>
<dbReference type="Gene3D" id="1.10.150.20">
    <property type="entry name" value="5' to 3' exonuclease, C-terminal subdomain"/>
    <property type="match status" value="1"/>
</dbReference>